<feature type="domain" description="HTH araC/xylS-type" evidence="4">
    <location>
        <begin position="30"/>
        <end position="130"/>
    </location>
</feature>
<evidence type="ECO:0000256" key="2">
    <source>
        <dbReference type="ARBA" id="ARBA00023125"/>
    </source>
</evidence>
<proteinExistence type="predicted"/>
<comment type="caution">
    <text evidence="5">The sequence shown here is derived from an EMBL/GenBank/DDBJ whole genome shotgun (WGS) entry which is preliminary data.</text>
</comment>
<dbReference type="AlphaFoldDB" id="A0A090MML7"/>
<dbReference type="Proteomes" id="UP000035762">
    <property type="component" value="Unassembled WGS sequence"/>
</dbReference>
<reference evidence="5 6" key="1">
    <citation type="journal article" date="2014" name="Genome Announc.">
        <title>Genome Sequence of Afipia felis Strain 76713, Isolated in Hospital Water Using an Amoeba Co-Culture Procedure.</title>
        <authorList>
            <person name="Benamar S."/>
            <person name="La Scola B."/>
            <person name="Croce O."/>
        </authorList>
    </citation>
    <scope>NUCLEOTIDE SEQUENCE [LARGE SCALE GENOMIC DNA]</scope>
    <source>
        <strain evidence="5 6">76713</strain>
    </source>
</reference>
<dbReference type="InterPro" id="IPR018060">
    <property type="entry name" value="HTH_AraC"/>
</dbReference>
<evidence type="ECO:0000259" key="4">
    <source>
        <dbReference type="PROSITE" id="PS01124"/>
    </source>
</evidence>
<dbReference type="Pfam" id="PF12833">
    <property type="entry name" value="HTH_18"/>
    <property type="match status" value="1"/>
</dbReference>
<dbReference type="InterPro" id="IPR009057">
    <property type="entry name" value="Homeodomain-like_sf"/>
</dbReference>
<dbReference type="GO" id="GO:0003700">
    <property type="term" value="F:DNA-binding transcription factor activity"/>
    <property type="evidence" value="ECO:0007669"/>
    <property type="project" value="InterPro"/>
</dbReference>
<keyword evidence="1" id="KW-0805">Transcription regulation</keyword>
<dbReference type="PANTHER" id="PTHR46796">
    <property type="entry name" value="HTH-TYPE TRANSCRIPTIONAL ACTIVATOR RHAS-RELATED"/>
    <property type="match status" value="1"/>
</dbReference>
<evidence type="ECO:0000256" key="1">
    <source>
        <dbReference type="ARBA" id="ARBA00023015"/>
    </source>
</evidence>
<evidence type="ECO:0000313" key="5">
    <source>
        <dbReference type="EMBL" id="CEG08665.1"/>
    </source>
</evidence>
<evidence type="ECO:0000313" key="6">
    <source>
        <dbReference type="Proteomes" id="UP000035762"/>
    </source>
</evidence>
<keyword evidence="2" id="KW-0238">DNA-binding</keyword>
<dbReference type="PANTHER" id="PTHR46796:SF12">
    <property type="entry name" value="HTH-TYPE DNA-BINDING TRANSCRIPTIONAL ACTIVATOR EUTR"/>
    <property type="match status" value="1"/>
</dbReference>
<sequence length="143" mass="16413">MIIQFLMTVRHQVVDQLHRTPSETSPEHVKRAEEFIEANWDQPITMESLTQVTGVSARTLFRTFEKLRGYSPMAFAKKVRIDRALAILRKPNASTTVTGVALAHGFLNPGRFAHDYWTMFGELPSETLNRIYRTDIKLAVRKP</sequence>
<evidence type="ECO:0000256" key="3">
    <source>
        <dbReference type="ARBA" id="ARBA00023163"/>
    </source>
</evidence>
<keyword evidence="3" id="KW-0804">Transcription</keyword>
<organism evidence="5 6">
    <name type="scientific">Afipia felis</name>
    <name type="common">Cat scratch disease bacillus</name>
    <dbReference type="NCBI Taxonomy" id="1035"/>
    <lineage>
        <taxon>Bacteria</taxon>
        <taxon>Pseudomonadati</taxon>
        <taxon>Pseudomonadota</taxon>
        <taxon>Alphaproteobacteria</taxon>
        <taxon>Hyphomicrobiales</taxon>
        <taxon>Nitrobacteraceae</taxon>
        <taxon>Afipia</taxon>
    </lineage>
</organism>
<dbReference type="InterPro" id="IPR050204">
    <property type="entry name" value="AraC_XylS_family_regulators"/>
</dbReference>
<gene>
    <name evidence="5" type="ORF">BN961_02083</name>
</gene>
<name>A0A090MML7_AFIFE</name>
<dbReference type="STRING" id="1035.BN961_02083"/>
<dbReference type="EMBL" id="CCAZ020000001">
    <property type="protein sequence ID" value="CEG08665.1"/>
    <property type="molecule type" value="Genomic_DNA"/>
</dbReference>
<keyword evidence="6" id="KW-1185">Reference proteome</keyword>
<protein>
    <submittedName>
        <fullName evidence="5">Transcriptional regulator EutR</fullName>
    </submittedName>
</protein>
<dbReference type="Gene3D" id="1.10.10.60">
    <property type="entry name" value="Homeodomain-like"/>
    <property type="match status" value="1"/>
</dbReference>
<dbReference type="SMART" id="SM00342">
    <property type="entry name" value="HTH_ARAC"/>
    <property type="match status" value="1"/>
</dbReference>
<dbReference type="PROSITE" id="PS01124">
    <property type="entry name" value="HTH_ARAC_FAMILY_2"/>
    <property type="match status" value="1"/>
</dbReference>
<accession>A0A090MML7</accession>
<dbReference type="SUPFAM" id="SSF46689">
    <property type="entry name" value="Homeodomain-like"/>
    <property type="match status" value="1"/>
</dbReference>
<dbReference type="GO" id="GO:0043565">
    <property type="term" value="F:sequence-specific DNA binding"/>
    <property type="evidence" value="ECO:0007669"/>
    <property type="project" value="InterPro"/>
</dbReference>
<dbReference type="OrthoDB" id="7285481at2"/>